<dbReference type="InterPro" id="IPR036259">
    <property type="entry name" value="MFS_trans_sf"/>
</dbReference>
<keyword evidence="4 7" id="KW-1133">Transmembrane helix</keyword>
<evidence type="ECO:0000256" key="4">
    <source>
        <dbReference type="ARBA" id="ARBA00022989"/>
    </source>
</evidence>
<organism evidence="8 9">
    <name type="scientific">Kribbella capetownensis</name>
    <dbReference type="NCBI Taxonomy" id="1572659"/>
    <lineage>
        <taxon>Bacteria</taxon>
        <taxon>Bacillati</taxon>
        <taxon>Actinomycetota</taxon>
        <taxon>Actinomycetes</taxon>
        <taxon>Propionibacteriales</taxon>
        <taxon>Kribbellaceae</taxon>
        <taxon>Kribbella</taxon>
    </lineage>
</organism>
<evidence type="ECO:0000313" key="8">
    <source>
        <dbReference type="EMBL" id="TCC45763.1"/>
    </source>
</evidence>
<evidence type="ECO:0000256" key="3">
    <source>
        <dbReference type="ARBA" id="ARBA00022692"/>
    </source>
</evidence>
<comment type="caution">
    <text evidence="8">The sequence shown here is derived from an EMBL/GenBank/DDBJ whole genome shotgun (WGS) entry which is preliminary data.</text>
</comment>
<feature type="transmembrane region" description="Helical" evidence="7">
    <location>
        <begin position="20"/>
        <end position="39"/>
    </location>
</feature>
<dbReference type="Pfam" id="PF09678">
    <property type="entry name" value="Caa3_CtaG"/>
    <property type="match status" value="1"/>
</dbReference>
<feature type="region of interest" description="Disordered" evidence="6">
    <location>
        <begin position="267"/>
        <end position="304"/>
    </location>
</feature>
<gene>
    <name evidence="8" type="ORF">E0H75_29000</name>
</gene>
<reference evidence="8 9" key="1">
    <citation type="submission" date="2019-02" db="EMBL/GenBank/DDBJ databases">
        <title>Kribbella capetownensis sp. nov. and Kribbella speibonae sp. nov., isolated from soil.</title>
        <authorList>
            <person name="Curtis S.M."/>
            <person name="Norton I."/>
            <person name="Everest G.J."/>
            <person name="Meyers P.R."/>
        </authorList>
    </citation>
    <scope>NUCLEOTIDE SEQUENCE [LARGE SCALE GENOMIC DNA]</scope>
    <source>
        <strain evidence="8 9">YM53</strain>
    </source>
</reference>
<proteinExistence type="predicted"/>
<evidence type="ECO:0000256" key="5">
    <source>
        <dbReference type="ARBA" id="ARBA00023136"/>
    </source>
</evidence>
<feature type="transmembrane region" description="Helical" evidence="7">
    <location>
        <begin position="81"/>
        <end position="103"/>
    </location>
</feature>
<feature type="transmembrane region" description="Helical" evidence="7">
    <location>
        <begin position="123"/>
        <end position="144"/>
    </location>
</feature>
<feature type="transmembrane region" description="Helical" evidence="7">
    <location>
        <begin position="195"/>
        <end position="212"/>
    </location>
</feature>
<keyword evidence="9" id="KW-1185">Reference proteome</keyword>
<dbReference type="SUPFAM" id="SSF103473">
    <property type="entry name" value="MFS general substrate transporter"/>
    <property type="match status" value="1"/>
</dbReference>
<evidence type="ECO:0000256" key="1">
    <source>
        <dbReference type="ARBA" id="ARBA00004651"/>
    </source>
</evidence>
<keyword evidence="5 7" id="KW-0472">Membrane</keyword>
<sequence>MHTLVSPDHVGRESGSPGLGVFPLVLVGLLAVAYLVAAVHDKRRWSHRRTAAWLVGCCSLAVAVSLMFGDGTSGVRLHMTQHLLFGMVAPLGLVLGAPVTLLLRISPPRVRRTMSRLLRSRPLHVLSHPAVAGLLSTGTLYLILLTPLYSAAENHQLLHHSLHLHYLAAGYLFTWSICGPDPAPRRPSVRVRTTALILAGAAHAVLAKLMYAQADGRGAELTGDDAAAVRTAAKLMYYGGDVVELLLALALFVTWYHHRSRLAVPAVGKARPRAGSRSKDREQRRPGRTSPAPYHPRRPLGDDH</sequence>
<name>A0A4R0JFM1_9ACTN</name>
<protein>
    <submittedName>
        <fullName evidence="8">Cytochrome c oxidase assembly protein</fullName>
    </submittedName>
</protein>
<dbReference type="RefSeq" id="WP_131516848.1">
    <property type="nucleotide sequence ID" value="NZ_SJKD01000007.1"/>
</dbReference>
<feature type="transmembrane region" description="Helical" evidence="7">
    <location>
        <begin position="164"/>
        <end position="183"/>
    </location>
</feature>
<evidence type="ECO:0000256" key="2">
    <source>
        <dbReference type="ARBA" id="ARBA00022475"/>
    </source>
</evidence>
<keyword evidence="2" id="KW-1003">Cell membrane</keyword>
<feature type="transmembrane region" description="Helical" evidence="7">
    <location>
        <begin position="51"/>
        <end position="69"/>
    </location>
</feature>
<dbReference type="Proteomes" id="UP000293342">
    <property type="component" value="Unassembled WGS sequence"/>
</dbReference>
<dbReference type="InterPro" id="IPR019108">
    <property type="entry name" value="Caa3_assmbl_CtaG-rel"/>
</dbReference>
<accession>A0A4R0JFM1</accession>
<dbReference type="EMBL" id="SJKD01000007">
    <property type="protein sequence ID" value="TCC45763.1"/>
    <property type="molecule type" value="Genomic_DNA"/>
</dbReference>
<evidence type="ECO:0000313" key="9">
    <source>
        <dbReference type="Proteomes" id="UP000293342"/>
    </source>
</evidence>
<dbReference type="OrthoDB" id="5024156at2"/>
<feature type="transmembrane region" description="Helical" evidence="7">
    <location>
        <begin position="235"/>
        <end position="256"/>
    </location>
</feature>
<comment type="subcellular location">
    <subcellularLocation>
        <location evidence="1">Cell membrane</location>
        <topology evidence="1">Multi-pass membrane protein</topology>
    </subcellularLocation>
</comment>
<dbReference type="GO" id="GO:0005886">
    <property type="term" value="C:plasma membrane"/>
    <property type="evidence" value="ECO:0007669"/>
    <property type="project" value="UniProtKB-SubCell"/>
</dbReference>
<evidence type="ECO:0000256" key="6">
    <source>
        <dbReference type="SAM" id="MobiDB-lite"/>
    </source>
</evidence>
<evidence type="ECO:0000256" key="7">
    <source>
        <dbReference type="SAM" id="Phobius"/>
    </source>
</evidence>
<keyword evidence="3 7" id="KW-0812">Transmembrane</keyword>
<dbReference type="AlphaFoldDB" id="A0A4R0JFM1"/>